<dbReference type="Proteomes" id="UP000515955">
    <property type="component" value="Chromosome"/>
</dbReference>
<proteinExistence type="predicted"/>
<dbReference type="InterPro" id="IPR016181">
    <property type="entry name" value="Acyl_CoA_acyltransferase"/>
</dbReference>
<dbReference type="PROSITE" id="PS51186">
    <property type="entry name" value="GNAT"/>
    <property type="match status" value="1"/>
</dbReference>
<dbReference type="SUPFAM" id="SSF55729">
    <property type="entry name" value="Acyl-CoA N-acyltransferases (Nat)"/>
    <property type="match status" value="1"/>
</dbReference>
<sequence length="154" mass="17328">MSETAATVRRLGPNDVAAMRDLNALFAEVFDDPAAYETAPPDDAYLTKLLERDSFVALGAFDDEQAVGALCAYRLDKFEQRRSEYYIYDLAVREEWRRRGIATALIRSLGEIARDAGGYVMFVQADHGDDPAISLYSKLGRREDVLHFDIDPDN</sequence>
<dbReference type="Pfam" id="PF00583">
    <property type="entry name" value="Acetyltransf_1"/>
    <property type="match status" value="1"/>
</dbReference>
<dbReference type="PANTHER" id="PTHR43072">
    <property type="entry name" value="N-ACETYLTRANSFERASE"/>
    <property type="match status" value="1"/>
</dbReference>
<dbReference type="Gene3D" id="3.40.630.30">
    <property type="match status" value="1"/>
</dbReference>
<dbReference type="KEGG" id="srhi:H9L12_04890"/>
<organism evidence="2 3">
    <name type="scientific">Sphingomonas rhizophila</name>
    <dbReference type="NCBI Taxonomy" id="2071607"/>
    <lineage>
        <taxon>Bacteria</taxon>
        <taxon>Pseudomonadati</taxon>
        <taxon>Pseudomonadota</taxon>
        <taxon>Alphaproteobacteria</taxon>
        <taxon>Sphingomonadales</taxon>
        <taxon>Sphingomonadaceae</taxon>
        <taxon>Sphingomonas</taxon>
    </lineage>
</organism>
<dbReference type="NCBIfam" id="NF033083">
    <property type="entry name" value="AAC_3_I"/>
    <property type="match status" value="1"/>
</dbReference>
<accession>A0A7G9SDE7</accession>
<name>A0A7G9SDE7_9SPHN</name>
<dbReference type="InterPro" id="IPR000182">
    <property type="entry name" value="GNAT_dom"/>
</dbReference>
<reference evidence="2 3" key="1">
    <citation type="submission" date="2020-08" db="EMBL/GenBank/DDBJ databases">
        <title>Genome sequence of Sphingomonas rhizophila KACC 19189T.</title>
        <authorList>
            <person name="Hyun D.-W."/>
            <person name="Bae J.-W."/>
        </authorList>
    </citation>
    <scope>NUCLEOTIDE SEQUENCE [LARGE SCALE GENOMIC DNA]</scope>
    <source>
        <strain evidence="2 3">KACC 19189</strain>
    </source>
</reference>
<protein>
    <submittedName>
        <fullName evidence="2">AAC(3)-I family aminoglycoside N-acetyltransferase</fullName>
    </submittedName>
</protein>
<dbReference type="CDD" id="cd04301">
    <property type="entry name" value="NAT_SF"/>
    <property type="match status" value="1"/>
</dbReference>
<keyword evidence="2" id="KW-0808">Transferase</keyword>
<feature type="domain" description="N-acetyltransferase" evidence="1">
    <location>
        <begin position="6"/>
        <end position="154"/>
    </location>
</feature>
<dbReference type="GO" id="GO:0016747">
    <property type="term" value="F:acyltransferase activity, transferring groups other than amino-acyl groups"/>
    <property type="evidence" value="ECO:0007669"/>
    <property type="project" value="InterPro"/>
</dbReference>
<gene>
    <name evidence="2" type="primary">aac(3)-I</name>
    <name evidence="2" type="ORF">H9L12_04890</name>
</gene>
<evidence type="ECO:0000313" key="3">
    <source>
        <dbReference type="Proteomes" id="UP000515955"/>
    </source>
</evidence>
<evidence type="ECO:0000313" key="2">
    <source>
        <dbReference type="EMBL" id="QNN65872.1"/>
    </source>
</evidence>
<dbReference type="EMBL" id="CP060717">
    <property type="protein sequence ID" value="QNN65872.1"/>
    <property type="molecule type" value="Genomic_DNA"/>
</dbReference>
<evidence type="ECO:0000259" key="1">
    <source>
        <dbReference type="PROSITE" id="PS51186"/>
    </source>
</evidence>
<dbReference type="RefSeq" id="WP_187542857.1">
    <property type="nucleotide sequence ID" value="NZ_CP060717.1"/>
</dbReference>
<dbReference type="AlphaFoldDB" id="A0A7G9SDE7"/>
<keyword evidence="3" id="KW-1185">Reference proteome</keyword>